<feature type="region of interest" description="Disordered" evidence="1">
    <location>
        <begin position="1"/>
        <end position="76"/>
    </location>
</feature>
<sequence length="346" mass="37879">MSPHTPTKLGLAPPFATPPPRPNSDSLLSPAAMAQPSISASGGPSLPALNVTPSRPRASSVPPSPATSTPGKNTVQCRSMTKAGKQCSRQIKLPSTHSYLDPTPALYCHQHKDAMFTAQTGFYVRRSGHADRFVEFSHYIPQYLQRDTQLALRVEMEKATSSADVPGYIYTFEIRDPKRPNVTQLKVGRAVNLNKRLDQWDKQCGSKVQIVRGWWPGTVEADGEDNGANGSLLKGNIKAGEAGPFCHRVERLVHIELADLSIHAPYLEPGWPKVNNSDPSPSATSASSSPSPKKAAAKPCPDCGAVHREIFTFPCPEKGRYKGREWDLIVKPVIEKWGKFVKEYYA</sequence>
<dbReference type="AlphaFoldDB" id="A0A0C9WDQ5"/>
<dbReference type="Pfam" id="PF13455">
    <property type="entry name" value="MUG113"/>
    <property type="match status" value="1"/>
</dbReference>
<dbReference type="EMBL" id="KN839851">
    <property type="protein sequence ID" value="KIJ63261.1"/>
    <property type="molecule type" value="Genomic_DNA"/>
</dbReference>
<dbReference type="HOGENOM" id="CLU_020641_0_0_1"/>
<dbReference type="PANTHER" id="PTHR28094">
    <property type="entry name" value="MEIOTICALLY UP-REGULATED GENE 113 PROTEIN"/>
    <property type="match status" value="1"/>
</dbReference>
<evidence type="ECO:0000256" key="1">
    <source>
        <dbReference type="SAM" id="MobiDB-lite"/>
    </source>
</evidence>
<dbReference type="Proteomes" id="UP000053820">
    <property type="component" value="Unassembled WGS sequence"/>
</dbReference>
<feature type="compositionally biased region" description="Low complexity" evidence="1">
    <location>
        <begin position="51"/>
        <end position="70"/>
    </location>
</feature>
<dbReference type="OrthoDB" id="2417614at2759"/>
<feature type="compositionally biased region" description="Low complexity" evidence="1">
    <location>
        <begin position="279"/>
        <end position="298"/>
    </location>
</feature>
<evidence type="ECO:0000313" key="2">
    <source>
        <dbReference type="EMBL" id="KIJ63261.1"/>
    </source>
</evidence>
<reference evidence="2 3" key="1">
    <citation type="submission" date="2014-04" db="EMBL/GenBank/DDBJ databases">
        <title>Evolutionary Origins and Diversification of the Mycorrhizal Mutualists.</title>
        <authorList>
            <consortium name="DOE Joint Genome Institute"/>
            <consortium name="Mycorrhizal Genomics Consortium"/>
            <person name="Kohler A."/>
            <person name="Kuo A."/>
            <person name="Nagy L.G."/>
            <person name="Floudas D."/>
            <person name="Copeland A."/>
            <person name="Barry K.W."/>
            <person name="Cichocki N."/>
            <person name="Veneault-Fourrey C."/>
            <person name="LaButti K."/>
            <person name="Lindquist E.A."/>
            <person name="Lipzen A."/>
            <person name="Lundell T."/>
            <person name="Morin E."/>
            <person name="Murat C."/>
            <person name="Riley R."/>
            <person name="Ohm R."/>
            <person name="Sun H."/>
            <person name="Tunlid A."/>
            <person name="Henrissat B."/>
            <person name="Grigoriev I.V."/>
            <person name="Hibbett D.S."/>
            <person name="Martin F."/>
        </authorList>
    </citation>
    <scope>NUCLEOTIDE SEQUENCE [LARGE SCALE GENOMIC DNA]</scope>
    <source>
        <strain evidence="2 3">MD-312</strain>
    </source>
</reference>
<gene>
    <name evidence="2" type="ORF">HYDPIDRAFT_92638</name>
</gene>
<proteinExistence type="predicted"/>
<organism evidence="2 3">
    <name type="scientific">Hydnomerulius pinastri MD-312</name>
    <dbReference type="NCBI Taxonomy" id="994086"/>
    <lineage>
        <taxon>Eukaryota</taxon>
        <taxon>Fungi</taxon>
        <taxon>Dikarya</taxon>
        <taxon>Basidiomycota</taxon>
        <taxon>Agaricomycotina</taxon>
        <taxon>Agaricomycetes</taxon>
        <taxon>Agaricomycetidae</taxon>
        <taxon>Boletales</taxon>
        <taxon>Boletales incertae sedis</taxon>
        <taxon>Leucogyrophana</taxon>
    </lineage>
</organism>
<evidence type="ECO:0000313" key="3">
    <source>
        <dbReference type="Proteomes" id="UP000053820"/>
    </source>
</evidence>
<dbReference type="InterPro" id="IPR053006">
    <property type="entry name" value="Meiosis_regulatory"/>
</dbReference>
<name>A0A0C9WDQ5_9AGAM</name>
<accession>A0A0C9WDQ5</accession>
<dbReference type="PANTHER" id="PTHR28094:SF1">
    <property type="entry name" value="MEIOTICALLY UP-REGULATED GENE 113 PROTEIN"/>
    <property type="match status" value="1"/>
</dbReference>
<keyword evidence="3" id="KW-1185">Reference proteome</keyword>
<feature type="region of interest" description="Disordered" evidence="1">
    <location>
        <begin position="273"/>
        <end position="298"/>
    </location>
</feature>
<protein>
    <submittedName>
        <fullName evidence="2">Unplaced genomic scaffold scaffold_17, whole genome shotgun sequence</fullName>
    </submittedName>
</protein>